<proteinExistence type="predicted"/>
<organism evidence="2 3">
    <name type="scientific">Halogeometricum rufum</name>
    <dbReference type="NCBI Taxonomy" id="553469"/>
    <lineage>
        <taxon>Archaea</taxon>
        <taxon>Methanobacteriati</taxon>
        <taxon>Methanobacteriota</taxon>
        <taxon>Stenosarchaea group</taxon>
        <taxon>Halobacteria</taxon>
        <taxon>Halobacteriales</taxon>
        <taxon>Haloferacaceae</taxon>
        <taxon>Halogeometricum</taxon>
    </lineage>
</organism>
<sequence length="102" mass="11617">MSHTVPKLATEYERPDHVTERDWYRLLSAERRRELLDVFDDRSGPLALDSLAAEIATRDDELDAADDAVLTRVASSLHHVHLPKLHDAGVVEYDPDSRRIES</sequence>
<reference evidence="3" key="1">
    <citation type="submission" date="2016-10" db="EMBL/GenBank/DDBJ databases">
        <authorList>
            <person name="Varghese N."/>
            <person name="Submissions S."/>
        </authorList>
    </citation>
    <scope>NUCLEOTIDE SEQUENCE [LARGE SCALE GENOMIC DNA]</scope>
    <source>
        <strain evidence="3">CGMCC 1.7736</strain>
    </source>
</reference>
<name>A0A1I6IJE3_9EURY</name>
<dbReference type="RefSeq" id="WP_089809725.1">
    <property type="nucleotide sequence ID" value="NZ_FOYT01000003.1"/>
</dbReference>
<feature type="domain" description="DUF7344" evidence="1">
    <location>
        <begin position="24"/>
        <end position="101"/>
    </location>
</feature>
<dbReference type="Gene3D" id="1.10.10.10">
    <property type="entry name" value="Winged helix-like DNA-binding domain superfamily/Winged helix DNA-binding domain"/>
    <property type="match status" value="1"/>
</dbReference>
<protein>
    <recommendedName>
        <fullName evidence="1">DUF7344 domain-containing protein</fullName>
    </recommendedName>
</protein>
<evidence type="ECO:0000313" key="3">
    <source>
        <dbReference type="Proteomes" id="UP000198531"/>
    </source>
</evidence>
<dbReference type="Pfam" id="PF24035">
    <property type="entry name" value="DUF7344"/>
    <property type="match status" value="1"/>
</dbReference>
<dbReference type="AlphaFoldDB" id="A0A1I6IJE3"/>
<evidence type="ECO:0000259" key="1">
    <source>
        <dbReference type="Pfam" id="PF24035"/>
    </source>
</evidence>
<dbReference type="InterPro" id="IPR036388">
    <property type="entry name" value="WH-like_DNA-bd_sf"/>
</dbReference>
<dbReference type="OrthoDB" id="290356at2157"/>
<accession>A0A1I6IJE3</accession>
<dbReference type="EMBL" id="FOYT01000003">
    <property type="protein sequence ID" value="SFR66855.1"/>
    <property type="molecule type" value="Genomic_DNA"/>
</dbReference>
<gene>
    <name evidence="2" type="ORF">SAMN04487947_3358</name>
</gene>
<dbReference type="Proteomes" id="UP000198531">
    <property type="component" value="Unassembled WGS sequence"/>
</dbReference>
<evidence type="ECO:0000313" key="2">
    <source>
        <dbReference type="EMBL" id="SFR66855.1"/>
    </source>
</evidence>
<dbReference type="InterPro" id="IPR055768">
    <property type="entry name" value="DUF7344"/>
</dbReference>
<keyword evidence="3" id="KW-1185">Reference proteome</keyword>